<dbReference type="RefSeq" id="WP_149111667.1">
    <property type="nucleotide sequence ID" value="NZ_CP042425.1"/>
</dbReference>
<evidence type="ECO:0000313" key="1">
    <source>
        <dbReference type="EMBL" id="QEL17009.1"/>
    </source>
</evidence>
<accession>A0A5C1AC99</accession>
<dbReference type="OrthoDB" id="255759at2"/>
<gene>
    <name evidence="1" type="ORF">PX52LOC_03985</name>
</gene>
<reference evidence="2" key="1">
    <citation type="submission" date="2019-08" db="EMBL/GenBank/DDBJ databases">
        <title>Limnoglobus roseus gen. nov., sp. nov., a novel freshwater planctomycete with a giant genome from the family Gemmataceae.</title>
        <authorList>
            <person name="Kulichevskaya I.S."/>
            <person name="Naumoff D.G."/>
            <person name="Miroshnikov K."/>
            <person name="Ivanova A."/>
            <person name="Philippov D.A."/>
            <person name="Hakobyan A."/>
            <person name="Rijpstra I.C."/>
            <person name="Sinninghe Damste J.S."/>
            <person name="Liesack W."/>
            <person name="Dedysh S.N."/>
        </authorList>
    </citation>
    <scope>NUCLEOTIDE SEQUENCE [LARGE SCALE GENOMIC DNA]</scope>
    <source>
        <strain evidence="2">PX52</strain>
    </source>
</reference>
<dbReference type="Proteomes" id="UP000324974">
    <property type="component" value="Chromosome"/>
</dbReference>
<organism evidence="1 2">
    <name type="scientific">Limnoglobus roseus</name>
    <dbReference type="NCBI Taxonomy" id="2598579"/>
    <lineage>
        <taxon>Bacteria</taxon>
        <taxon>Pseudomonadati</taxon>
        <taxon>Planctomycetota</taxon>
        <taxon>Planctomycetia</taxon>
        <taxon>Gemmatales</taxon>
        <taxon>Gemmataceae</taxon>
        <taxon>Limnoglobus</taxon>
    </lineage>
</organism>
<name>A0A5C1AC99_9BACT</name>
<keyword evidence="2" id="KW-1185">Reference proteome</keyword>
<dbReference type="AlphaFoldDB" id="A0A5C1AC99"/>
<proteinExistence type="predicted"/>
<dbReference type="KEGG" id="lrs:PX52LOC_03985"/>
<protein>
    <submittedName>
        <fullName evidence="1">Uncharacterized protein</fullName>
    </submittedName>
</protein>
<evidence type="ECO:0000313" key="2">
    <source>
        <dbReference type="Proteomes" id="UP000324974"/>
    </source>
</evidence>
<dbReference type="EMBL" id="CP042425">
    <property type="protein sequence ID" value="QEL17009.1"/>
    <property type="molecule type" value="Genomic_DNA"/>
</dbReference>
<sequence>MDSTTPPITSEQFESLRDLLNTAGPKAAVAKLCDDLRAAGDYHSLFYALLMKKRVELGVSPFPTGPSNDLPPEAHEPYEGAIRDAAREVGNIYLKNHEFAKAWGFFRLIGEPGPVKAALDAYEPGPDDDTYPVVDIAWHQQVHPRKGFDIYLSRHGICSTITMVGGTDLNAHPDLRTYCYTGLARTLHEQLSERLRNDLESHNLPVGSTIGEMLKDELFGEDVYHIDVSHLSSVVQMALQLPLTETAALEHARDLSAYGQRLARQFQGDADAPFENTYADYSVYLDILLGRNVEVGLQHFEAKVERELEEGNSFPAEVYINLLLKLDRKAEALAAGRKYLSRLPDDRGLSCPSVMDLARQVGDYPTLALAAQEKGDPVMYLAGLIARPS</sequence>